<dbReference type="GeneID" id="109014505"/>
<organism evidence="2 3">
    <name type="scientific">Juglans regia</name>
    <name type="common">English walnut</name>
    <dbReference type="NCBI Taxonomy" id="51240"/>
    <lineage>
        <taxon>Eukaryota</taxon>
        <taxon>Viridiplantae</taxon>
        <taxon>Streptophyta</taxon>
        <taxon>Embryophyta</taxon>
        <taxon>Tracheophyta</taxon>
        <taxon>Spermatophyta</taxon>
        <taxon>Magnoliopsida</taxon>
        <taxon>eudicotyledons</taxon>
        <taxon>Gunneridae</taxon>
        <taxon>Pentapetalae</taxon>
        <taxon>rosids</taxon>
        <taxon>fabids</taxon>
        <taxon>Fagales</taxon>
        <taxon>Juglandaceae</taxon>
        <taxon>Juglans</taxon>
    </lineage>
</organism>
<evidence type="ECO:0000313" key="2">
    <source>
        <dbReference type="Proteomes" id="UP000235220"/>
    </source>
</evidence>
<dbReference type="Gramene" id="Jr02_17380_p1">
    <property type="protein sequence ID" value="cds.Jr02_17380_p1"/>
    <property type="gene ID" value="Jr02_17380"/>
</dbReference>
<dbReference type="Proteomes" id="UP000235220">
    <property type="component" value="Chromosome 2"/>
</dbReference>
<proteinExistence type="predicted"/>
<evidence type="ECO:0000256" key="1">
    <source>
        <dbReference type="SAM" id="MobiDB-lite"/>
    </source>
</evidence>
<dbReference type="RefSeq" id="XP_018852548.2">
    <property type="nucleotide sequence ID" value="XM_018997003.2"/>
</dbReference>
<reference evidence="3" key="1">
    <citation type="submission" date="2025-08" db="UniProtKB">
        <authorList>
            <consortium name="RefSeq"/>
        </authorList>
    </citation>
    <scope>IDENTIFICATION</scope>
    <source>
        <tissue evidence="3">Leaves</tissue>
    </source>
</reference>
<feature type="region of interest" description="Disordered" evidence="1">
    <location>
        <begin position="1"/>
        <end position="44"/>
    </location>
</feature>
<name>A0A2I4H8T2_JUGRE</name>
<dbReference type="KEGG" id="jre:109014505"/>
<evidence type="ECO:0000313" key="3">
    <source>
        <dbReference type="RefSeq" id="XP_018852548.2"/>
    </source>
</evidence>
<keyword evidence="2" id="KW-1185">Reference proteome</keyword>
<sequence length="116" mass="12490">MSPNNQQRFKGSRDGGGRSTGRTPAGCTQQSSARGGSRPYVRNGQPTRITCFRCGGPNHKADTCCATDEEAEQYQAFLVQTGDTTDETWFPDTGANNHMTPTTTDAQGPEDEICVV</sequence>
<feature type="compositionally biased region" description="Polar residues" evidence="1">
    <location>
        <begin position="94"/>
        <end position="106"/>
    </location>
</feature>
<protein>
    <submittedName>
        <fullName evidence="3">Uncharacterized protein LOC109014505</fullName>
    </submittedName>
</protein>
<gene>
    <name evidence="3" type="primary">LOC109014505</name>
</gene>
<accession>A0A2I4H8T2</accession>
<feature type="region of interest" description="Disordered" evidence="1">
    <location>
        <begin position="85"/>
        <end position="110"/>
    </location>
</feature>
<dbReference type="AlphaFoldDB" id="A0A2I4H8T2"/>